<dbReference type="RefSeq" id="XP_026493061.2">
    <property type="nucleotide sequence ID" value="XM_026637276.2"/>
</dbReference>
<proteinExistence type="predicted"/>
<organism evidence="1 2">
    <name type="scientific">Vanessa tameamea</name>
    <name type="common">Kamehameha butterfly</name>
    <dbReference type="NCBI Taxonomy" id="334116"/>
    <lineage>
        <taxon>Eukaryota</taxon>
        <taxon>Metazoa</taxon>
        <taxon>Ecdysozoa</taxon>
        <taxon>Arthropoda</taxon>
        <taxon>Hexapoda</taxon>
        <taxon>Insecta</taxon>
        <taxon>Pterygota</taxon>
        <taxon>Neoptera</taxon>
        <taxon>Endopterygota</taxon>
        <taxon>Lepidoptera</taxon>
        <taxon>Glossata</taxon>
        <taxon>Ditrysia</taxon>
        <taxon>Papilionoidea</taxon>
        <taxon>Nymphalidae</taxon>
        <taxon>Nymphalinae</taxon>
        <taxon>Vanessa</taxon>
    </lineage>
</organism>
<keyword evidence="1" id="KW-1185">Reference proteome</keyword>
<dbReference type="GeneID" id="113398512"/>
<dbReference type="GO" id="GO:0005634">
    <property type="term" value="C:nucleus"/>
    <property type="evidence" value="ECO:0007669"/>
    <property type="project" value="TreeGrafter"/>
</dbReference>
<dbReference type="InterPro" id="IPR010487">
    <property type="entry name" value="NGRN/Rrg9"/>
</dbReference>
<dbReference type="PANTHER" id="PTHR13475">
    <property type="entry name" value="NEUGRIN"/>
    <property type="match status" value="1"/>
</dbReference>
<dbReference type="AlphaFoldDB" id="A0A8B8IA17"/>
<protein>
    <submittedName>
        <fullName evidence="2">Uncharacterized protein LOC113398512</fullName>
    </submittedName>
</protein>
<dbReference type="Pfam" id="PF06413">
    <property type="entry name" value="Neugrin"/>
    <property type="match status" value="1"/>
</dbReference>
<dbReference type="Proteomes" id="UP001652626">
    <property type="component" value="Chromosome 14"/>
</dbReference>
<dbReference type="PANTHER" id="PTHR13475:SF3">
    <property type="entry name" value="NEUGRIN"/>
    <property type="match status" value="1"/>
</dbReference>
<name>A0A8B8IA17_VANTA</name>
<dbReference type="OMA" id="FMDVQKT"/>
<reference evidence="2" key="1">
    <citation type="submission" date="2025-08" db="UniProtKB">
        <authorList>
            <consortium name="RefSeq"/>
        </authorList>
    </citation>
    <scope>IDENTIFICATION</scope>
    <source>
        <tissue evidence="2">Whole body</tissue>
    </source>
</reference>
<evidence type="ECO:0000313" key="2">
    <source>
        <dbReference type="RefSeq" id="XP_026493061.2"/>
    </source>
</evidence>
<gene>
    <name evidence="2" type="primary">LOC113398512</name>
</gene>
<evidence type="ECO:0000313" key="1">
    <source>
        <dbReference type="Proteomes" id="UP001652626"/>
    </source>
</evidence>
<sequence length="370" mass="43507">MFGLNAKRIFYVCDKIISRNFISGTKLEIPRRNPGIDNRLKAFRNEGIKIQKDDVEEFIEESESNFQNVDEVYDEHLFETLIGKHDLRKQIVKEKYFKENLPNLLTWSEKEQIRHLATTQPQEWTPQKIAESFPITEHVVKKLLKYPWKPATEQRIARHDASAMRNWRELKEGTLPISESLREHFLKFSSRTIPPLNKKSIKIDISQEKMGEFEQIVRKHANNEKEEENNDDHESCQTNMADETKTKLNSDFKRVTLDELTTKIKTRLAHGQNVNVPDRIIIDSITKNNDESETKPEISKEIELINETNEEKGLTEFKENDKNVTVGVNYPERIRIPKKAYKKGATYKMNDCFYDDDGRFLYRVIGMENN</sequence>
<accession>A0A8B8IA17</accession>
<dbReference type="OrthoDB" id="6415470at2759"/>